<protein>
    <submittedName>
        <fullName evidence="6">Autotransporter secretion inner membrane protein TamB</fullName>
    </submittedName>
</protein>
<feature type="domain" description="Translocation and assembly module TamB C-terminal" evidence="5">
    <location>
        <begin position="925"/>
        <end position="1255"/>
    </location>
</feature>
<comment type="subcellular location">
    <subcellularLocation>
        <location evidence="1">Membrane</location>
        <topology evidence="1">Single-pass membrane protein</topology>
    </subcellularLocation>
</comment>
<dbReference type="GO" id="GO:0005886">
    <property type="term" value="C:plasma membrane"/>
    <property type="evidence" value="ECO:0007669"/>
    <property type="project" value="InterPro"/>
</dbReference>
<evidence type="ECO:0000256" key="1">
    <source>
        <dbReference type="ARBA" id="ARBA00004167"/>
    </source>
</evidence>
<evidence type="ECO:0000256" key="2">
    <source>
        <dbReference type="ARBA" id="ARBA00022692"/>
    </source>
</evidence>
<dbReference type="PANTHER" id="PTHR36985">
    <property type="entry name" value="TRANSLOCATION AND ASSEMBLY MODULE SUBUNIT TAMB"/>
    <property type="match status" value="1"/>
</dbReference>
<reference evidence="7" key="1">
    <citation type="submission" date="2016-11" db="EMBL/GenBank/DDBJ databases">
        <authorList>
            <person name="Varghese N."/>
            <person name="Submissions S."/>
        </authorList>
    </citation>
    <scope>NUCLEOTIDE SEQUENCE [LARGE SCALE GENOMIC DNA]</scope>
    <source>
        <strain evidence="7">DSM 14834</strain>
    </source>
</reference>
<dbReference type="AlphaFoldDB" id="A0A1M4U1J8"/>
<dbReference type="RefSeq" id="WP_084602318.1">
    <property type="nucleotide sequence ID" value="NZ_FQUK01000006.1"/>
</dbReference>
<evidence type="ECO:0000259" key="5">
    <source>
        <dbReference type="Pfam" id="PF04357"/>
    </source>
</evidence>
<dbReference type="Pfam" id="PF04357">
    <property type="entry name" value="TamB"/>
    <property type="match status" value="1"/>
</dbReference>
<dbReference type="PANTHER" id="PTHR36985:SF1">
    <property type="entry name" value="TRANSLOCATION AND ASSEMBLY MODULE SUBUNIT TAMB"/>
    <property type="match status" value="1"/>
</dbReference>
<organism evidence="6 7">
    <name type="scientific">Thermomonas hydrothermalis</name>
    <dbReference type="NCBI Taxonomy" id="213588"/>
    <lineage>
        <taxon>Bacteria</taxon>
        <taxon>Pseudomonadati</taxon>
        <taxon>Pseudomonadota</taxon>
        <taxon>Gammaproteobacteria</taxon>
        <taxon>Lysobacterales</taxon>
        <taxon>Lysobacteraceae</taxon>
        <taxon>Thermomonas</taxon>
    </lineage>
</organism>
<dbReference type="OrthoDB" id="5555605at2"/>
<proteinExistence type="predicted"/>
<dbReference type="GO" id="GO:0009306">
    <property type="term" value="P:protein secretion"/>
    <property type="evidence" value="ECO:0007669"/>
    <property type="project" value="InterPro"/>
</dbReference>
<keyword evidence="7" id="KW-1185">Reference proteome</keyword>
<keyword evidence="2" id="KW-0812">Transmembrane</keyword>
<dbReference type="GO" id="GO:0097347">
    <property type="term" value="C:TAM protein secretion complex"/>
    <property type="evidence" value="ECO:0007669"/>
    <property type="project" value="TreeGrafter"/>
</dbReference>
<evidence type="ECO:0000313" key="7">
    <source>
        <dbReference type="Proteomes" id="UP000242857"/>
    </source>
</evidence>
<keyword evidence="4" id="KW-0472">Membrane</keyword>
<accession>A0A1M4U1J8</accession>
<sequence>MASLAGLALLAVAISVLLGWLLTTRAGRDVVLRQVVAHLPANTQLTWQQVDGPLSGPMTLHGVRLSMPRPRDPDCIATASTRCAMGTLTFTAGMVMLDPDLAALLAGTVRLKQVQVTDATLDLPRSDAPFKLPSWPELLPQVAPPLTIRATAIGIDALRIRHEGAPVIDIRHARGGLDVQRGRLHVEHLRVDSDRGRFTLHGDYAPGHRDHTELLATAVLPAPAGQPAARLGLVARGNLSRMVVALAGRAGEPLQAALIVQGNPDRPRWWLQARSDGLDPGLLTGGQPGMPLRFGFTATGTGGSAQWHGTLQRGAFTVRVLPSRLQVQDQRVQLQALALQILDGRIEATGEVDLRDPAQAMLALTINARGLRWRDQTGTRAILADAGVALTGTVDRWMLTGQARLTRGKEHATVDLTGRGDRAGLRVEALSAVMPQGRLDATGTLAWTPALQWTAQAQLAGFDPGYFAPDWPGAIRGRLRSEGTLRDGRGLRAQIDAQELGGTLRGRALSGHAHGDIDGDRYAGELALTLGGSRIDARASIATTMAVAATLAPLRLEDLLPGAHGMLRGTLTLRGTRTAPDLAVDLTGSGLAFGDLRAAQVQAQGRLPWQHGEGRLRLDASAVQAGLALDAVHATLRGAVTRLQLDAEARGDFGALVLAGTAQAQGARWQGRLAQLQFTPAQAAAWTLQAPAEWRWNGGNGVLTPACLHATIGGVLCLSADWPRQGLTLQGQALPLALLAGWLPARAPNQPWGLDGQAGLEARLRPQGADWQLDAQLTSANGRLRSRPRAGSALLEYRDLVVTAALGPRQWQLSAYAALGDTGTLAARLDTGPQPQAPLQGALRLRTRQLRLLELLSPDLVAPQGQLDLALQLGGTRTQPTLAGTADLHGLNAELPALGIAIENGQLQLQADADGVAQIQGRLPTGKGELVVAGRLGWQDQSAPLQLTLRGTDVLLADTRQARILASPDIAVSYRAGSPVQVRGAVTVAQTDLHLERLEMAVSPSPDVVVLDPVDPDRARAPLGVDLDLTLTAGDAVRIDGYGLAGTVGGSLHVRQAPGQAMRATGALDLGGRYRAYGQDLRITRGRLLWSNTALDDPLLDLRAERTVGEVTAGIQVTGRVSSPRASVWSDPVMSPSEALAYLTLGRPLPDLSRSELQQVDAARTALNAGVGLLAAQLGARIGLDEAGVSTSRALGGEVLGVGKYLSPRLYVSYGVSLLGTGQVVMLKYLLKKGFDIQVESSTVENRASINWRKEK</sequence>
<dbReference type="Proteomes" id="UP000242857">
    <property type="component" value="Unassembled WGS sequence"/>
</dbReference>
<name>A0A1M4U1J8_9GAMM</name>
<evidence type="ECO:0000256" key="3">
    <source>
        <dbReference type="ARBA" id="ARBA00022989"/>
    </source>
</evidence>
<dbReference type="STRING" id="213588.SAMN02745204_00583"/>
<dbReference type="EMBL" id="FQUK01000006">
    <property type="protein sequence ID" value="SHE50486.1"/>
    <property type="molecule type" value="Genomic_DNA"/>
</dbReference>
<gene>
    <name evidence="6" type="ORF">SAMN02745204_00583</name>
</gene>
<dbReference type="InterPro" id="IPR007452">
    <property type="entry name" value="TamB_C"/>
</dbReference>
<evidence type="ECO:0000313" key="6">
    <source>
        <dbReference type="EMBL" id="SHE50486.1"/>
    </source>
</evidence>
<evidence type="ECO:0000256" key="4">
    <source>
        <dbReference type="ARBA" id="ARBA00023136"/>
    </source>
</evidence>
<keyword evidence="3" id="KW-1133">Transmembrane helix</keyword>